<evidence type="ECO:0000313" key="7">
    <source>
        <dbReference type="EMBL" id="KAF9695874.1"/>
    </source>
</evidence>
<feature type="compositionally biased region" description="Polar residues" evidence="5">
    <location>
        <begin position="567"/>
        <end position="582"/>
    </location>
</feature>
<dbReference type="Gene3D" id="4.10.240.10">
    <property type="entry name" value="Zn(2)-C6 fungal-type DNA-binding domain"/>
    <property type="match status" value="1"/>
</dbReference>
<dbReference type="CDD" id="cd00067">
    <property type="entry name" value="GAL4"/>
    <property type="match status" value="1"/>
</dbReference>
<evidence type="ECO:0000256" key="4">
    <source>
        <dbReference type="ARBA" id="ARBA00023242"/>
    </source>
</evidence>
<keyword evidence="4" id="KW-0539">Nucleus</keyword>
<accession>A0A8H7MGW0</accession>
<keyword evidence="8" id="KW-1185">Reference proteome</keyword>
<feature type="region of interest" description="Disordered" evidence="5">
    <location>
        <begin position="550"/>
        <end position="587"/>
    </location>
</feature>
<dbReference type="Pfam" id="PF00172">
    <property type="entry name" value="Zn_clus"/>
    <property type="match status" value="1"/>
</dbReference>
<dbReference type="Proteomes" id="UP000651452">
    <property type="component" value="Unassembled WGS sequence"/>
</dbReference>
<reference evidence="7" key="2">
    <citation type="submission" date="2020-09" db="EMBL/GenBank/DDBJ databases">
        <title>Reference genome assembly for Australian Ascochyta lentis isolate Al4.</title>
        <authorList>
            <person name="Lee R.C."/>
            <person name="Farfan-Caceres L.M."/>
            <person name="Debler J.W."/>
            <person name="Williams A.H."/>
            <person name="Henares B.M."/>
        </authorList>
    </citation>
    <scope>NUCLEOTIDE SEQUENCE</scope>
    <source>
        <strain evidence="7">Al4</strain>
    </source>
</reference>
<comment type="subcellular location">
    <subcellularLocation>
        <location evidence="1">Nucleus</location>
    </subcellularLocation>
</comment>
<evidence type="ECO:0000313" key="8">
    <source>
        <dbReference type="Proteomes" id="UP000651452"/>
    </source>
</evidence>
<feature type="region of interest" description="Disordered" evidence="5">
    <location>
        <begin position="68"/>
        <end position="100"/>
    </location>
</feature>
<evidence type="ECO:0000256" key="1">
    <source>
        <dbReference type="ARBA" id="ARBA00004123"/>
    </source>
</evidence>
<dbReference type="GO" id="GO:0005634">
    <property type="term" value="C:nucleus"/>
    <property type="evidence" value="ECO:0007669"/>
    <property type="project" value="UniProtKB-SubCell"/>
</dbReference>
<evidence type="ECO:0000256" key="2">
    <source>
        <dbReference type="ARBA" id="ARBA00022723"/>
    </source>
</evidence>
<dbReference type="CDD" id="cd12148">
    <property type="entry name" value="fungal_TF_MHR"/>
    <property type="match status" value="1"/>
</dbReference>
<dbReference type="EMBL" id="RZGK01000010">
    <property type="protein sequence ID" value="KAF9695874.1"/>
    <property type="molecule type" value="Genomic_DNA"/>
</dbReference>
<dbReference type="PROSITE" id="PS50048">
    <property type="entry name" value="ZN2_CY6_FUNGAL_2"/>
    <property type="match status" value="1"/>
</dbReference>
<dbReference type="GO" id="GO:0008270">
    <property type="term" value="F:zinc ion binding"/>
    <property type="evidence" value="ECO:0007669"/>
    <property type="project" value="InterPro"/>
</dbReference>
<dbReference type="SMART" id="SM00066">
    <property type="entry name" value="GAL4"/>
    <property type="match status" value="1"/>
</dbReference>
<protein>
    <recommendedName>
        <fullName evidence="6">Zn(2)-C6 fungal-type domain-containing protein</fullName>
    </recommendedName>
</protein>
<dbReference type="PROSITE" id="PS00463">
    <property type="entry name" value="ZN2_CY6_FUNGAL_1"/>
    <property type="match status" value="1"/>
</dbReference>
<evidence type="ECO:0000256" key="3">
    <source>
        <dbReference type="ARBA" id="ARBA00023125"/>
    </source>
</evidence>
<dbReference type="GO" id="GO:0003677">
    <property type="term" value="F:DNA binding"/>
    <property type="evidence" value="ECO:0007669"/>
    <property type="project" value="UniProtKB-KW"/>
</dbReference>
<name>A0A8H7MGW0_9PLEO</name>
<dbReference type="InterPro" id="IPR036864">
    <property type="entry name" value="Zn2-C6_fun-type_DNA-bd_sf"/>
</dbReference>
<sequence>MKLACLRCKRKKIKCDKGDPICHQCVTAKSECQYVERRQRPRLAQQRVAVTSLSRRLELLEKQISSTGNRLEPALERSSSVSISSTASTPDLMGPGTANINAESSPSAVFQAPENAQDSWIYRMANDTKRCFQSQTTPISSPIAQIDTVMSALNDALEDLGKLKLRADLTESRVSLSIAPEEALQCIEAFIEMMNTLVVPDIFATALDVDLLKTLPSIIGSPYVNVDPGVHVMYFAALHYGLHQIRGPGHILAQAAYLKALEHVPAWLDSQTETEMDGYTAAMTSWVAINNLDYQLSWKFHCKSCHYLKSRGIDNLDTTLARTMEEEEKRESTRYLYWHVLSTDCLFRLFYGKPSVLRWTPKSVKPPSVMTTRNLHLTATQVMLACVWTSYTARVIETITYIDSTEHQGSGVSQRVDECCCRLEALVVEWRMEAILADPASSFPLRCLIADHVMNIYAFIIGLKRLANRLDKIDTVDLMTLYPLLPFCAVFTLYEYIVECINPNDCEADVRQLEHVGDAMEHTSATIRPDLKPFFKTIKALNTVSRAIQDGRRNKRPPTARGVPVNSDGTQHQTDDMNNNTAIPDLDPSAFDTFPDFPMTMDGDPDPLGFVRAMENDFIGRNWHENWWDMSGGVDNGMSYMTENASLGQEQSAILHANAK</sequence>
<dbReference type="InterPro" id="IPR050987">
    <property type="entry name" value="AtrR-like"/>
</dbReference>
<gene>
    <name evidence="7" type="ORF">EKO04_005859</name>
</gene>
<keyword evidence="2" id="KW-0479">Metal-binding</keyword>
<organism evidence="7 8">
    <name type="scientific">Ascochyta lentis</name>
    <dbReference type="NCBI Taxonomy" id="205686"/>
    <lineage>
        <taxon>Eukaryota</taxon>
        <taxon>Fungi</taxon>
        <taxon>Dikarya</taxon>
        <taxon>Ascomycota</taxon>
        <taxon>Pezizomycotina</taxon>
        <taxon>Dothideomycetes</taxon>
        <taxon>Pleosporomycetidae</taxon>
        <taxon>Pleosporales</taxon>
        <taxon>Pleosporineae</taxon>
        <taxon>Didymellaceae</taxon>
        <taxon>Ascochyta</taxon>
    </lineage>
</organism>
<comment type="caution">
    <text evidence="7">The sequence shown here is derived from an EMBL/GenBank/DDBJ whole genome shotgun (WGS) entry which is preliminary data.</text>
</comment>
<dbReference type="InterPro" id="IPR001138">
    <property type="entry name" value="Zn2Cys6_DnaBD"/>
</dbReference>
<feature type="compositionally biased region" description="Low complexity" evidence="5">
    <location>
        <begin position="78"/>
        <end position="88"/>
    </location>
</feature>
<reference evidence="7" key="1">
    <citation type="submission" date="2018-12" db="EMBL/GenBank/DDBJ databases">
        <authorList>
            <person name="Syme R.A."/>
            <person name="Farfan-Caceres L."/>
            <person name="Lichtenzveig J."/>
        </authorList>
    </citation>
    <scope>NUCLEOTIDE SEQUENCE</scope>
    <source>
        <strain evidence="7">Al4</strain>
    </source>
</reference>
<dbReference type="GO" id="GO:0000981">
    <property type="term" value="F:DNA-binding transcription factor activity, RNA polymerase II-specific"/>
    <property type="evidence" value="ECO:0007669"/>
    <property type="project" value="InterPro"/>
</dbReference>
<dbReference type="OrthoDB" id="39175at2759"/>
<dbReference type="PANTHER" id="PTHR46910:SF3">
    <property type="entry name" value="HALOTOLERANCE PROTEIN 9-RELATED"/>
    <property type="match status" value="1"/>
</dbReference>
<dbReference type="AlphaFoldDB" id="A0A8H7MGW0"/>
<keyword evidence="3" id="KW-0238">DNA-binding</keyword>
<dbReference type="SUPFAM" id="SSF57701">
    <property type="entry name" value="Zn2/Cys6 DNA-binding domain"/>
    <property type="match status" value="1"/>
</dbReference>
<evidence type="ECO:0000256" key="5">
    <source>
        <dbReference type="SAM" id="MobiDB-lite"/>
    </source>
</evidence>
<dbReference type="PANTHER" id="PTHR46910">
    <property type="entry name" value="TRANSCRIPTION FACTOR PDR1"/>
    <property type="match status" value="1"/>
</dbReference>
<proteinExistence type="predicted"/>
<feature type="domain" description="Zn(2)-C6 fungal-type" evidence="6">
    <location>
        <begin position="4"/>
        <end position="34"/>
    </location>
</feature>
<evidence type="ECO:0000259" key="6">
    <source>
        <dbReference type="PROSITE" id="PS50048"/>
    </source>
</evidence>